<dbReference type="HOGENOM" id="CLU_001103_17_5_6"/>
<keyword evidence="3" id="KW-0413">Isomerase</keyword>
<dbReference type="Pfam" id="PF00270">
    <property type="entry name" value="DEAD"/>
    <property type="match status" value="1"/>
</dbReference>
<feature type="domain" description="Helicase ATP-binding" evidence="6">
    <location>
        <begin position="38"/>
        <end position="94"/>
    </location>
</feature>
<name>D4F9W3_EDWTA</name>
<comment type="caution">
    <text evidence="7">The sequence shown here is derived from an EMBL/GenBank/DDBJ whole genome shotgun (WGS) entry which is preliminary data.</text>
</comment>
<dbReference type="GO" id="GO:0043138">
    <property type="term" value="F:3'-5' DNA helicase activity"/>
    <property type="evidence" value="ECO:0007669"/>
    <property type="project" value="UniProtKB-EC"/>
</dbReference>
<dbReference type="GO" id="GO:0006310">
    <property type="term" value="P:DNA recombination"/>
    <property type="evidence" value="ECO:0007669"/>
    <property type="project" value="TreeGrafter"/>
</dbReference>
<dbReference type="GO" id="GO:0009378">
    <property type="term" value="F:four-way junction helicase activity"/>
    <property type="evidence" value="ECO:0007669"/>
    <property type="project" value="TreeGrafter"/>
</dbReference>
<evidence type="ECO:0000313" key="8">
    <source>
        <dbReference type="Proteomes" id="UP000003692"/>
    </source>
</evidence>
<dbReference type="GO" id="GO:0003677">
    <property type="term" value="F:DNA binding"/>
    <property type="evidence" value="ECO:0007669"/>
    <property type="project" value="UniProtKB-KW"/>
</dbReference>
<feature type="non-terminal residue" evidence="7">
    <location>
        <position position="94"/>
    </location>
</feature>
<organism evidence="7 8">
    <name type="scientific">Edwardsiella tarda ATCC 23685</name>
    <dbReference type="NCBI Taxonomy" id="500638"/>
    <lineage>
        <taxon>Bacteria</taxon>
        <taxon>Pseudomonadati</taxon>
        <taxon>Pseudomonadota</taxon>
        <taxon>Gammaproteobacteria</taxon>
        <taxon>Enterobacterales</taxon>
        <taxon>Hafniaceae</taxon>
        <taxon>Edwardsiella</taxon>
    </lineage>
</organism>
<evidence type="ECO:0000256" key="3">
    <source>
        <dbReference type="ARBA" id="ARBA00023235"/>
    </source>
</evidence>
<keyword evidence="7" id="KW-0378">Hydrolase</keyword>
<dbReference type="PROSITE" id="PS51192">
    <property type="entry name" value="HELICASE_ATP_BIND_1"/>
    <property type="match status" value="1"/>
</dbReference>
<evidence type="ECO:0000256" key="2">
    <source>
        <dbReference type="ARBA" id="ARBA00023125"/>
    </source>
</evidence>
<dbReference type="PANTHER" id="PTHR13710">
    <property type="entry name" value="DNA HELICASE RECQ FAMILY MEMBER"/>
    <property type="match status" value="1"/>
</dbReference>
<evidence type="ECO:0000259" key="6">
    <source>
        <dbReference type="PROSITE" id="PS51192"/>
    </source>
</evidence>
<dbReference type="Gene3D" id="3.40.50.300">
    <property type="entry name" value="P-loop containing nucleotide triphosphate hydrolases"/>
    <property type="match status" value="1"/>
</dbReference>
<dbReference type="InterPro" id="IPR027417">
    <property type="entry name" value="P-loop_NTPase"/>
</dbReference>
<keyword evidence="2" id="KW-0238">DNA-binding</keyword>
<accession>D4F9W3</accession>
<evidence type="ECO:0000313" key="7">
    <source>
        <dbReference type="EMBL" id="EFE21459.1"/>
    </source>
</evidence>
<evidence type="ECO:0000256" key="1">
    <source>
        <dbReference type="ARBA" id="ARBA00005446"/>
    </source>
</evidence>
<reference evidence="7 8" key="1">
    <citation type="submission" date="2010-02" db="EMBL/GenBank/DDBJ databases">
        <authorList>
            <person name="Weinstock G."/>
            <person name="Sodergren E."/>
            <person name="Clifton S."/>
            <person name="Fulton L."/>
            <person name="Fulton B."/>
            <person name="Courtney L."/>
            <person name="Fronick C."/>
            <person name="Harrison M."/>
            <person name="Strong C."/>
            <person name="Farmer C."/>
            <person name="Delahaunty K."/>
            <person name="Markovic C."/>
            <person name="Hall O."/>
            <person name="Minx P."/>
            <person name="Tomlinson C."/>
            <person name="Mitreva M."/>
            <person name="Nelson J."/>
            <person name="Hou S."/>
            <person name="Wollam A."/>
            <person name="Pepin K.H."/>
            <person name="Johnson M."/>
            <person name="Bhonagiri V."/>
            <person name="Zhang X."/>
            <person name="Suruliraj S."/>
            <person name="Warren W."/>
            <person name="Chinwalla A."/>
            <person name="Mardis E.R."/>
            <person name="Wilson R.K."/>
        </authorList>
    </citation>
    <scope>NUCLEOTIDE SEQUENCE [LARGE SCALE GENOMIC DNA]</scope>
    <source>
        <strain evidence="7 8">ATCC 23685</strain>
    </source>
</reference>
<dbReference type="InterPro" id="IPR011545">
    <property type="entry name" value="DEAD/DEAH_box_helicase_dom"/>
</dbReference>
<dbReference type="InterPro" id="IPR014001">
    <property type="entry name" value="Helicase_ATP-bd"/>
</dbReference>
<proteinExistence type="inferred from homology"/>
<dbReference type="GO" id="GO:0030894">
    <property type="term" value="C:replisome"/>
    <property type="evidence" value="ECO:0007669"/>
    <property type="project" value="TreeGrafter"/>
</dbReference>
<dbReference type="PANTHER" id="PTHR13710:SF105">
    <property type="entry name" value="ATP-DEPENDENT DNA HELICASE Q1"/>
    <property type="match status" value="1"/>
</dbReference>
<dbReference type="EC" id="5.6.2.4" evidence="5"/>
<comment type="similarity">
    <text evidence="1">Belongs to the helicase family. RecQ subfamily.</text>
</comment>
<dbReference type="GO" id="GO:0005524">
    <property type="term" value="F:ATP binding"/>
    <property type="evidence" value="ECO:0007669"/>
    <property type="project" value="InterPro"/>
</dbReference>
<comment type="catalytic activity">
    <reaction evidence="4">
        <text>Couples ATP hydrolysis with the unwinding of duplex DNA by translocating in the 3'-5' direction.</text>
        <dbReference type="EC" id="5.6.2.4"/>
    </reaction>
</comment>
<dbReference type="EMBL" id="ADGK01000280">
    <property type="protein sequence ID" value="EFE21459.1"/>
    <property type="molecule type" value="Genomic_DNA"/>
</dbReference>
<evidence type="ECO:0000256" key="5">
    <source>
        <dbReference type="ARBA" id="ARBA00034808"/>
    </source>
</evidence>
<gene>
    <name evidence="7" type="ORF">EDWATA_03578</name>
</gene>
<dbReference type="GO" id="GO:0043590">
    <property type="term" value="C:bacterial nucleoid"/>
    <property type="evidence" value="ECO:0007669"/>
    <property type="project" value="TreeGrafter"/>
</dbReference>
<dbReference type="Proteomes" id="UP000003692">
    <property type="component" value="Unassembled WGS sequence"/>
</dbReference>
<sequence>MGSSVATAAVIDSEMLAERVLKDTFGYQQFRPGQRAIVEAAIAGRDCLVVMPTGGGKSLCYQIPALVRDGLTIVVSPLISLMKDQVDQLQANGV</sequence>
<evidence type="ECO:0000256" key="4">
    <source>
        <dbReference type="ARBA" id="ARBA00034617"/>
    </source>
</evidence>
<dbReference type="GO" id="GO:0005737">
    <property type="term" value="C:cytoplasm"/>
    <property type="evidence" value="ECO:0007669"/>
    <property type="project" value="TreeGrafter"/>
</dbReference>
<dbReference type="AlphaFoldDB" id="D4F9W3"/>
<dbReference type="SUPFAM" id="SSF52540">
    <property type="entry name" value="P-loop containing nucleoside triphosphate hydrolases"/>
    <property type="match status" value="1"/>
</dbReference>
<keyword evidence="7" id="KW-0067">ATP-binding</keyword>
<keyword evidence="7" id="KW-0547">Nucleotide-binding</keyword>
<dbReference type="GO" id="GO:0006281">
    <property type="term" value="P:DNA repair"/>
    <property type="evidence" value="ECO:0007669"/>
    <property type="project" value="TreeGrafter"/>
</dbReference>
<protein>
    <recommendedName>
        <fullName evidence="5">DNA 3'-5' helicase</fullName>
        <ecNumber evidence="5">5.6.2.4</ecNumber>
    </recommendedName>
</protein>
<keyword evidence="7" id="KW-0347">Helicase</keyword>